<dbReference type="Pfam" id="PF13366">
    <property type="entry name" value="PDDEXK_3"/>
    <property type="match status" value="1"/>
</dbReference>
<dbReference type="InterPro" id="IPR026350">
    <property type="entry name" value="GxxExxY"/>
</dbReference>
<organism evidence="1 2">
    <name type="scientific">Candidatus Portnoybacteria bacterium CG11_big_fil_rev_8_21_14_0_20_44_10</name>
    <dbReference type="NCBI Taxonomy" id="1974818"/>
    <lineage>
        <taxon>Bacteria</taxon>
        <taxon>Candidatus Portnoyibacteriota</taxon>
    </lineage>
</organism>
<gene>
    <name evidence="1" type="ORF">COV85_01765</name>
</gene>
<accession>A0A2H0KT77</accession>
<proteinExistence type="predicted"/>
<reference evidence="1 2" key="1">
    <citation type="submission" date="2017-09" db="EMBL/GenBank/DDBJ databases">
        <title>Depth-based differentiation of microbial function through sediment-hosted aquifers and enrichment of novel symbionts in the deep terrestrial subsurface.</title>
        <authorList>
            <person name="Probst A.J."/>
            <person name="Ladd B."/>
            <person name="Jarett J.K."/>
            <person name="Geller-Mcgrath D.E."/>
            <person name="Sieber C.M."/>
            <person name="Emerson J.B."/>
            <person name="Anantharaman K."/>
            <person name="Thomas B.C."/>
            <person name="Malmstrom R."/>
            <person name="Stieglmeier M."/>
            <person name="Klingl A."/>
            <person name="Woyke T."/>
            <person name="Ryan C.M."/>
            <person name="Banfield J.F."/>
        </authorList>
    </citation>
    <scope>NUCLEOTIDE SEQUENCE [LARGE SCALE GENOMIC DNA]</scope>
    <source>
        <strain evidence="1">CG11_big_fil_rev_8_21_14_0_20_44_10</strain>
    </source>
</reference>
<protein>
    <recommendedName>
        <fullName evidence="3">GxxExxY protein</fullName>
    </recommendedName>
</protein>
<evidence type="ECO:0000313" key="1">
    <source>
        <dbReference type="EMBL" id="PIQ74495.1"/>
    </source>
</evidence>
<sequence length="150" mass="17677">MKEKRDDFLYEKESYDIIEACREVWQEFGGSFKEAIVDKALEITLRGRDYKVESQKRIDIYFRGEKLGTYIPDKIVNGIILIAIKCKPFIASTMLDISGVPPVITKEDERQFWHYLKASPYKLGFLINFSPQKLEFKRRIYDKARKNQPA</sequence>
<evidence type="ECO:0000313" key="2">
    <source>
        <dbReference type="Proteomes" id="UP000231550"/>
    </source>
</evidence>
<comment type="caution">
    <text evidence="1">The sequence shown here is derived from an EMBL/GenBank/DDBJ whole genome shotgun (WGS) entry which is preliminary data.</text>
</comment>
<name>A0A2H0KT77_9BACT</name>
<dbReference type="AlphaFoldDB" id="A0A2H0KT77"/>
<dbReference type="NCBIfam" id="TIGR04256">
    <property type="entry name" value="GxxExxY"/>
    <property type="match status" value="1"/>
</dbReference>
<evidence type="ECO:0008006" key="3">
    <source>
        <dbReference type="Google" id="ProtNLM"/>
    </source>
</evidence>
<dbReference type="Proteomes" id="UP000231550">
    <property type="component" value="Unassembled WGS sequence"/>
</dbReference>
<dbReference type="EMBL" id="PCVN01000046">
    <property type="protein sequence ID" value="PIQ74495.1"/>
    <property type="molecule type" value="Genomic_DNA"/>
</dbReference>